<reference evidence="1 2" key="1">
    <citation type="submission" date="2020-10" db="EMBL/GenBank/DDBJ databases">
        <title>Janibacter indicus TT2 genome sequence.</title>
        <authorList>
            <person name="Lee K."/>
            <person name="Ganzorig M."/>
        </authorList>
    </citation>
    <scope>NUCLEOTIDE SEQUENCE [LARGE SCALE GENOMIC DNA]</scope>
    <source>
        <strain evidence="1 2">TT2</strain>
    </source>
</reference>
<dbReference type="Proteomes" id="UP000593998">
    <property type="component" value="Chromosome"/>
</dbReference>
<organism evidence="1 2">
    <name type="scientific">Janibacter indicus</name>
    <dbReference type="NCBI Taxonomy" id="857417"/>
    <lineage>
        <taxon>Bacteria</taxon>
        <taxon>Bacillati</taxon>
        <taxon>Actinomycetota</taxon>
        <taxon>Actinomycetes</taxon>
        <taxon>Micrococcales</taxon>
        <taxon>Intrasporangiaceae</taxon>
        <taxon>Janibacter</taxon>
    </lineage>
</organism>
<protein>
    <submittedName>
        <fullName evidence="1">Uncharacterized protein</fullName>
    </submittedName>
</protein>
<dbReference type="AlphaFoldDB" id="A0A7L9IW95"/>
<evidence type="ECO:0000313" key="2">
    <source>
        <dbReference type="Proteomes" id="UP000593998"/>
    </source>
</evidence>
<name>A0A7L9IW95_9MICO</name>
<proteinExistence type="predicted"/>
<gene>
    <name evidence="1" type="ORF">IGS73_09340</name>
</gene>
<dbReference type="EMBL" id="CP062789">
    <property type="protein sequence ID" value="QOK21384.1"/>
    <property type="molecule type" value="Genomic_DNA"/>
</dbReference>
<sequence length="64" mass="6230">MVDTTQESGAPAADLAAAAQTIDVAAVCGGVLAGFGLDPSEALATVEAAGEQMRAALERLVAGE</sequence>
<evidence type="ECO:0000313" key="1">
    <source>
        <dbReference type="EMBL" id="QOK21384.1"/>
    </source>
</evidence>
<accession>A0A7L9IW95</accession>
<dbReference type="RefSeq" id="WP_192910252.1">
    <property type="nucleotide sequence ID" value="NZ_CP062789.1"/>
</dbReference>